<evidence type="ECO:0000259" key="7">
    <source>
        <dbReference type="Pfam" id="PF08386"/>
    </source>
</evidence>
<evidence type="ECO:0000256" key="2">
    <source>
        <dbReference type="ARBA" id="ARBA00022729"/>
    </source>
</evidence>
<gene>
    <name evidence="8" type="ORF">ACFOLH_09385</name>
</gene>
<evidence type="ECO:0000256" key="3">
    <source>
        <dbReference type="ARBA" id="ARBA00022801"/>
    </source>
</evidence>
<name>A0ABV7WFD8_9MICO</name>
<dbReference type="Proteomes" id="UP001595685">
    <property type="component" value="Unassembled WGS sequence"/>
</dbReference>
<feature type="region of interest" description="Disordered" evidence="4">
    <location>
        <begin position="569"/>
        <end position="598"/>
    </location>
</feature>
<dbReference type="Pfam" id="PF00561">
    <property type="entry name" value="Abhydrolase_1"/>
    <property type="match status" value="1"/>
</dbReference>
<comment type="caution">
    <text evidence="8">The sequence shown here is derived from an EMBL/GenBank/DDBJ whole genome shotgun (WGS) entry which is preliminary data.</text>
</comment>
<keyword evidence="2 5" id="KW-0732">Signal</keyword>
<feature type="domain" description="Peptidase S33 tripeptidyl aminopeptidase-like C-terminal" evidence="7">
    <location>
        <begin position="458"/>
        <end position="558"/>
    </location>
</feature>
<feature type="compositionally biased region" description="Acidic residues" evidence="4">
    <location>
        <begin position="569"/>
        <end position="587"/>
    </location>
</feature>
<evidence type="ECO:0000256" key="1">
    <source>
        <dbReference type="ARBA" id="ARBA00010088"/>
    </source>
</evidence>
<organism evidence="8 9">
    <name type="scientific">Aquipuribacter hungaricus</name>
    <dbReference type="NCBI Taxonomy" id="545624"/>
    <lineage>
        <taxon>Bacteria</taxon>
        <taxon>Bacillati</taxon>
        <taxon>Actinomycetota</taxon>
        <taxon>Actinomycetes</taxon>
        <taxon>Micrococcales</taxon>
        <taxon>Intrasporangiaceae</taxon>
        <taxon>Aquipuribacter</taxon>
    </lineage>
</organism>
<dbReference type="EMBL" id="JBHRWW010000005">
    <property type="protein sequence ID" value="MFC3688550.1"/>
    <property type="molecule type" value="Genomic_DNA"/>
</dbReference>
<keyword evidence="9" id="KW-1185">Reference proteome</keyword>
<protein>
    <submittedName>
        <fullName evidence="8">Alpha/beta hydrolase</fullName>
    </submittedName>
</protein>
<evidence type="ECO:0000313" key="9">
    <source>
        <dbReference type="Proteomes" id="UP001595685"/>
    </source>
</evidence>
<feature type="chain" id="PRO_5047303101" evidence="5">
    <location>
        <begin position="28"/>
        <end position="633"/>
    </location>
</feature>
<accession>A0ABV7WFD8</accession>
<evidence type="ECO:0000259" key="6">
    <source>
        <dbReference type="Pfam" id="PF00561"/>
    </source>
</evidence>
<proteinExistence type="inferred from homology"/>
<reference evidence="9" key="1">
    <citation type="journal article" date="2019" name="Int. J. Syst. Evol. Microbiol.">
        <title>The Global Catalogue of Microorganisms (GCM) 10K type strain sequencing project: providing services to taxonomists for standard genome sequencing and annotation.</title>
        <authorList>
            <consortium name="The Broad Institute Genomics Platform"/>
            <consortium name="The Broad Institute Genome Sequencing Center for Infectious Disease"/>
            <person name="Wu L."/>
            <person name="Ma J."/>
        </authorList>
    </citation>
    <scope>NUCLEOTIDE SEQUENCE [LARGE SCALE GENOMIC DNA]</scope>
    <source>
        <strain evidence="9">NCAIM B.02333</strain>
    </source>
</reference>
<feature type="domain" description="AB hydrolase-1" evidence="6">
    <location>
        <begin position="128"/>
        <end position="278"/>
    </location>
</feature>
<feature type="signal peptide" evidence="5">
    <location>
        <begin position="1"/>
        <end position="27"/>
    </location>
</feature>
<dbReference type="RefSeq" id="WP_376983759.1">
    <property type="nucleotide sequence ID" value="NZ_JBHRWW010000005.1"/>
</dbReference>
<sequence>MLRRRSVLVSSVVVVGALVLPTSAATARPDPQARRAVAAPATAAPAAAAEVAEVAEVPEIAWGTCSVPDLQEYLDWLEEVTGEPAELPAGYECALFPVPLDHAEPDGPTLDLALVRRPADDPAARQGTIFFNPGGPGGSGFETVLFGGDFLLDPAVTAEYDLVGFDPRGIARSAGLDCATSLQQAGGYYPFMWPESREDMRVVQRANKAVDRDCRDDQALRDSMSTTDVADDLELMRQAVGDEQLNFFGVSYGSYVGAVYANRYPQHAGAIVVDAVIDPVAWATGRDGDRRPVAARVGSDVGAQQTLEEFFRLCEESGPDLCAFAGDSRTRFAALHATLQADPVVLAEEGFEPFVIDHQLLTAITLGSLYSSFGWSFLAEDLVLLELLASGPPLPEEPEGPGEPGADALGRLRALAAEVVVPDYVGSLAQTTGVMCADGVQPRRAAAWEAAADSSAGYFGPAWAWTDGPCAAWDVDTTGVYRGPFDRTTATPLLVMNTTFDPATPYAGALALHADMPGSRLVTVEGWGHATIGLSLCAEAVRTAYFLTRQVPAQDVTCQQDLPVFVELEEPGPGDGPGEEPGEEDGTLVDPQSRARVQAAEATLDPALAALVRQRETVMQHVGRPAGAGAPVG</sequence>
<dbReference type="GO" id="GO:0016787">
    <property type="term" value="F:hydrolase activity"/>
    <property type="evidence" value="ECO:0007669"/>
    <property type="project" value="UniProtKB-KW"/>
</dbReference>
<dbReference type="PANTHER" id="PTHR43248:SF29">
    <property type="entry name" value="TRIPEPTIDYL AMINOPEPTIDASE"/>
    <property type="match status" value="1"/>
</dbReference>
<comment type="similarity">
    <text evidence="1">Belongs to the peptidase S33 family.</text>
</comment>
<evidence type="ECO:0000256" key="4">
    <source>
        <dbReference type="SAM" id="MobiDB-lite"/>
    </source>
</evidence>
<dbReference type="InterPro" id="IPR000073">
    <property type="entry name" value="AB_hydrolase_1"/>
</dbReference>
<evidence type="ECO:0000313" key="8">
    <source>
        <dbReference type="EMBL" id="MFC3688550.1"/>
    </source>
</evidence>
<keyword evidence="3 8" id="KW-0378">Hydrolase</keyword>
<dbReference type="Gene3D" id="3.40.50.1820">
    <property type="entry name" value="alpha/beta hydrolase"/>
    <property type="match status" value="2"/>
</dbReference>
<dbReference type="SUPFAM" id="SSF53474">
    <property type="entry name" value="alpha/beta-Hydrolases"/>
    <property type="match status" value="1"/>
</dbReference>
<evidence type="ECO:0000256" key="5">
    <source>
        <dbReference type="SAM" id="SignalP"/>
    </source>
</evidence>
<dbReference type="InterPro" id="IPR051601">
    <property type="entry name" value="Serine_prot/Carboxylest_S33"/>
</dbReference>
<dbReference type="Pfam" id="PF08386">
    <property type="entry name" value="Abhydrolase_4"/>
    <property type="match status" value="1"/>
</dbReference>
<dbReference type="InterPro" id="IPR013595">
    <property type="entry name" value="Pept_S33_TAP-like_C"/>
</dbReference>
<dbReference type="PANTHER" id="PTHR43248">
    <property type="entry name" value="2-SUCCINYL-6-HYDROXY-2,4-CYCLOHEXADIENE-1-CARBOXYLATE SYNTHASE"/>
    <property type="match status" value="1"/>
</dbReference>
<dbReference type="InterPro" id="IPR029058">
    <property type="entry name" value="AB_hydrolase_fold"/>
</dbReference>